<organism evidence="1 2">
    <name type="scientific">Rhizobium herbae</name>
    <dbReference type="NCBI Taxonomy" id="508661"/>
    <lineage>
        <taxon>Bacteria</taxon>
        <taxon>Pseudomonadati</taxon>
        <taxon>Pseudomonadota</taxon>
        <taxon>Alphaproteobacteria</taxon>
        <taxon>Hyphomicrobiales</taxon>
        <taxon>Rhizobiaceae</taxon>
        <taxon>Rhizobium/Agrobacterium group</taxon>
        <taxon>Rhizobium</taxon>
    </lineage>
</organism>
<dbReference type="EMBL" id="JAGGJV010000007">
    <property type="protein sequence ID" value="MBP1860476.1"/>
    <property type="molecule type" value="Genomic_DNA"/>
</dbReference>
<dbReference type="Proteomes" id="UP000823786">
    <property type="component" value="Unassembled WGS sequence"/>
</dbReference>
<evidence type="ECO:0000313" key="1">
    <source>
        <dbReference type="EMBL" id="MBP1860476.1"/>
    </source>
</evidence>
<gene>
    <name evidence="1" type="ORF">J2Z75_003997</name>
</gene>
<evidence type="ECO:0000313" key="2">
    <source>
        <dbReference type="Proteomes" id="UP000823786"/>
    </source>
</evidence>
<sequence>MKRLLGHMFRLLREGLLARTFAIGTQRRQQDR</sequence>
<comment type="caution">
    <text evidence="1">The sequence shown here is derived from an EMBL/GenBank/DDBJ whole genome shotgun (WGS) entry which is preliminary data.</text>
</comment>
<name>A0ABS4ER96_9HYPH</name>
<proteinExistence type="predicted"/>
<accession>A0ABS4ER96</accession>
<protein>
    <submittedName>
        <fullName evidence="1">Uncharacterized protein</fullName>
    </submittedName>
</protein>
<keyword evidence="2" id="KW-1185">Reference proteome</keyword>
<reference evidence="1 2" key="1">
    <citation type="submission" date="2021-03" db="EMBL/GenBank/DDBJ databases">
        <title>Genomic Encyclopedia of Type Strains, Phase IV (KMG-IV): sequencing the most valuable type-strain genomes for metagenomic binning, comparative biology and taxonomic classification.</title>
        <authorList>
            <person name="Goeker M."/>
        </authorList>
    </citation>
    <scope>NUCLEOTIDE SEQUENCE [LARGE SCALE GENOMIC DNA]</scope>
    <source>
        <strain evidence="1 2">DSM 26427</strain>
    </source>
</reference>